<accession>A0A061R1H0</accession>
<feature type="region of interest" description="Disordered" evidence="1">
    <location>
        <begin position="1"/>
        <end position="34"/>
    </location>
</feature>
<gene>
    <name evidence="2" type="ORF">TSPGSL018_12889</name>
</gene>
<dbReference type="EMBL" id="GBEZ01019860">
    <property type="protein sequence ID" value="JAC66752.1"/>
    <property type="molecule type" value="Transcribed_RNA"/>
</dbReference>
<protein>
    <submittedName>
        <fullName evidence="2">Uncharacterized protein</fullName>
    </submittedName>
</protein>
<dbReference type="AlphaFoldDB" id="A0A061R1H0"/>
<proteinExistence type="predicted"/>
<sequence length="100" mass="10434">MGPSAPPSAEGREPAARRAQELSPPRKVSGKREQREFVFRQMRPSEPSVLPWLPACACARCAWWDPCSCCRAPVPAAALRSGQASVACQGSGGAAGAGQA</sequence>
<organism evidence="2">
    <name type="scientific">Tetraselmis sp. GSL018</name>
    <dbReference type="NCBI Taxonomy" id="582737"/>
    <lineage>
        <taxon>Eukaryota</taxon>
        <taxon>Viridiplantae</taxon>
        <taxon>Chlorophyta</taxon>
        <taxon>core chlorophytes</taxon>
        <taxon>Chlorodendrophyceae</taxon>
        <taxon>Chlorodendrales</taxon>
        <taxon>Chlorodendraceae</taxon>
        <taxon>Tetraselmis</taxon>
    </lineage>
</organism>
<evidence type="ECO:0000256" key="1">
    <source>
        <dbReference type="SAM" id="MobiDB-lite"/>
    </source>
</evidence>
<evidence type="ECO:0000313" key="2">
    <source>
        <dbReference type="EMBL" id="JAC66752.1"/>
    </source>
</evidence>
<reference evidence="2" key="1">
    <citation type="submission" date="2014-05" db="EMBL/GenBank/DDBJ databases">
        <title>The transcriptome of the halophilic microalga Tetraselmis sp. GSL018 isolated from the Great Salt Lake, Utah.</title>
        <authorList>
            <person name="Jinkerson R.E."/>
            <person name="D'Adamo S."/>
            <person name="Posewitz M.C."/>
        </authorList>
    </citation>
    <scope>NUCLEOTIDE SEQUENCE</scope>
    <source>
        <strain evidence="2">GSL018</strain>
    </source>
</reference>
<feature type="compositionally biased region" description="Basic and acidic residues" evidence="1">
    <location>
        <begin position="10"/>
        <end position="20"/>
    </location>
</feature>
<name>A0A061R1H0_9CHLO</name>